<dbReference type="GeneID" id="17265963"/>
<dbReference type="Proteomes" id="UP000013827">
    <property type="component" value="Unassembled WGS sequence"/>
</dbReference>
<evidence type="ECO:0000313" key="4">
    <source>
        <dbReference type="Proteomes" id="UP000013827"/>
    </source>
</evidence>
<dbReference type="PaxDb" id="2903-EOD20417"/>
<keyword evidence="4" id="KW-1185">Reference proteome</keyword>
<reference evidence="3" key="2">
    <citation type="submission" date="2024-10" db="UniProtKB">
        <authorList>
            <consortium name="EnsemblProtists"/>
        </authorList>
    </citation>
    <scope>IDENTIFICATION</scope>
</reference>
<feature type="transmembrane region" description="Helical" evidence="2">
    <location>
        <begin position="64"/>
        <end position="85"/>
    </location>
</feature>
<evidence type="ECO:0000313" key="3">
    <source>
        <dbReference type="EnsemblProtists" id="EOD20417"/>
    </source>
</evidence>
<proteinExistence type="predicted"/>
<dbReference type="HOGENOM" id="CLU_1258114_0_0_1"/>
<name>A0A0D3JA82_EMIH1</name>
<dbReference type="KEGG" id="ehx:EMIHUDRAFT_310517"/>
<organism evidence="3 4">
    <name type="scientific">Emiliania huxleyi (strain CCMP1516)</name>
    <dbReference type="NCBI Taxonomy" id="280463"/>
    <lineage>
        <taxon>Eukaryota</taxon>
        <taxon>Haptista</taxon>
        <taxon>Haptophyta</taxon>
        <taxon>Prymnesiophyceae</taxon>
        <taxon>Isochrysidales</taxon>
        <taxon>Noelaerhabdaceae</taxon>
        <taxon>Emiliania</taxon>
    </lineage>
</organism>
<dbReference type="RefSeq" id="XP_005772846.1">
    <property type="nucleotide sequence ID" value="XM_005772789.1"/>
</dbReference>
<protein>
    <submittedName>
        <fullName evidence="3">Uncharacterized protein</fullName>
    </submittedName>
</protein>
<evidence type="ECO:0000256" key="1">
    <source>
        <dbReference type="SAM" id="MobiDB-lite"/>
    </source>
</evidence>
<sequence length="220" mass="23258">MRLPWAPSFAPALAPPPILPRGCAPAMLEAYDMLPLLNCLDEADVGACLETLNPHDGRVLVSEAAGAAFIGGSVGVIGTVISAFVKRDQVKDRLKCTYCNGTGQIVCGRCYGNKVLELRTTEGSFATQDCGTCESTGTVVCINCQGSGVQVGFTEEDYIGLFDEVKFPDFNELEAPQYSSDQQKAAVEDRARLGALSYGGGKPSSPKEEPLEAPPLDSMG</sequence>
<reference evidence="4" key="1">
    <citation type="journal article" date="2013" name="Nature">
        <title>Pan genome of the phytoplankton Emiliania underpins its global distribution.</title>
        <authorList>
            <person name="Read B.A."/>
            <person name="Kegel J."/>
            <person name="Klute M.J."/>
            <person name="Kuo A."/>
            <person name="Lefebvre S.C."/>
            <person name="Maumus F."/>
            <person name="Mayer C."/>
            <person name="Miller J."/>
            <person name="Monier A."/>
            <person name="Salamov A."/>
            <person name="Young J."/>
            <person name="Aguilar M."/>
            <person name="Claverie J.M."/>
            <person name="Frickenhaus S."/>
            <person name="Gonzalez K."/>
            <person name="Herman E.K."/>
            <person name="Lin Y.C."/>
            <person name="Napier J."/>
            <person name="Ogata H."/>
            <person name="Sarno A.F."/>
            <person name="Shmutz J."/>
            <person name="Schroeder D."/>
            <person name="de Vargas C."/>
            <person name="Verret F."/>
            <person name="von Dassow P."/>
            <person name="Valentin K."/>
            <person name="Van de Peer Y."/>
            <person name="Wheeler G."/>
            <person name="Dacks J.B."/>
            <person name="Delwiche C.F."/>
            <person name="Dyhrman S.T."/>
            <person name="Glockner G."/>
            <person name="John U."/>
            <person name="Richards T."/>
            <person name="Worden A.Z."/>
            <person name="Zhang X."/>
            <person name="Grigoriev I.V."/>
            <person name="Allen A.E."/>
            <person name="Bidle K."/>
            <person name="Borodovsky M."/>
            <person name="Bowler C."/>
            <person name="Brownlee C."/>
            <person name="Cock J.M."/>
            <person name="Elias M."/>
            <person name="Gladyshev V.N."/>
            <person name="Groth M."/>
            <person name="Guda C."/>
            <person name="Hadaegh A."/>
            <person name="Iglesias-Rodriguez M.D."/>
            <person name="Jenkins J."/>
            <person name="Jones B.M."/>
            <person name="Lawson T."/>
            <person name="Leese F."/>
            <person name="Lindquist E."/>
            <person name="Lobanov A."/>
            <person name="Lomsadze A."/>
            <person name="Malik S.B."/>
            <person name="Marsh M.E."/>
            <person name="Mackinder L."/>
            <person name="Mock T."/>
            <person name="Mueller-Roeber B."/>
            <person name="Pagarete A."/>
            <person name="Parker M."/>
            <person name="Probert I."/>
            <person name="Quesneville H."/>
            <person name="Raines C."/>
            <person name="Rensing S.A."/>
            <person name="Riano-Pachon D.M."/>
            <person name="Richier S."/>
            <person name="Rokitta S."/>
            <person name="Shiraiwa Y."/>
            <person name="Soanes D.M."/>
            <person name="van der Giezen M."/>
            <person name="Wahlund T.M."/>
            <person name="Williams B."/>
            <person name="Wilson W."/>
            <person name="Wolfe G."/>
            <person name="Wurch L.L."/>
        </authorList>
    </citation>
    <scope>NUCLEOTIDE SEQUENCE</scope>
</reference>
<dbReference type="AlphaFoldDB" id="A0A0D3JA82"/>
<feature type="region of interest" description="Disordered" evidence="1">
    <location>
        <begin position="195"/>
        <end position="220"/>
    </location>
</feature>
<dbReference type="EnsemblProtists" id="EOD20417">
    <property type="protein sequence ID" value="EOD20417"/>
    <property type="gene ID" value="EMIHUDRAFT_310517"/>
</dbReference>
<accession>A0A0D3JA82</accession>
<keyword evidence="2" id="KW-0812">Transmembrane</keyword>
<keyword evidence="2" id="KW-1133">Transmembrane helix</keyword>
<evidence type="ECO:0000256" key="2">
    <source>
        <dbReference type="SAM" id="Phobius"/>
    </source>
</evidence>
<keyword evidence="2" id="KW-0472">Membrane</keyword>